<organism evidence="6 7">
    <name type="scientific">Polaromonas jejuensis</name>
    <dbReference type="NCBI Taxonomy" id="457502"/>
    <lineage>
        <taxon>Bacteria</taxon>
        <taxon>Pseudomonadati</taxon>
        <taxon>Pseudomonadota</taxon>
        <taxon>Betaproteobacteria</taxon>
        <taxon>Burkholderiales</taxon>
        <taxon>Comamonadaceae</taxon>
        <taxon>Polaromonas</taxon>
    </lineage>
</organism>
<accession>A0ABW0QH96</accession>
<keyword evidence="6" id="KW-0255">Endonuclease</keyword>
<reference evidence="7" key="1">
    <citation type="journal article" date="2019" name="Int. J. Syst. Evol. Microbiol.">
        <title>The Global Catalogue of Microorganisms (GCM) 10K type strain sequencing project: providing services to taxonomists for standard genome sequencing and annotation.</title>
        <authorList>
            <consortium name="The Broad Institute Genomics Platform"/>
            <consortium name="The Broad Institute Genome Sequencing Center for Infectious Disease"/>
            <person name="Wu L."/>
            <person name="Ma J."/>
        </authorList>
    </citation>
    <scope>NUCLEOTIDE SEQUENCE [LARGE SCALE GENOMIC DNA]</scope>
    <source>
        <strain evidence="7">CGMCC 4.7277</strain>
    </source>
</reference>
<sequence length="105" mass="11882">MDDRKTSAQRGYGGRWQKARATYLRSHPLCVDHQKRGHVVPATVVDHIVPHRGDQALFWDKSNWQSLCKICHDSHKQRLEKGGGIVGCDLTGLPLDPAHHWARKG</sequence>
<protein>
    <recommendedName>
        <fullName evidence="4">Putative HNH nuclease YajD</fullName>
    </recommendedName>
</protein>
<dbReference type="GO" id="GO:0004519">
    <property type="term" value="F:endonuclease activity"/>
    <property type="evidence" value="ECO:0007669"/>
    <property type="project" value="UniProtKB-KW"/>
</dbReference>
<evidence type="ECO:0000256" key="2">
    <source>
        <dbReference type="ARBA" id="ARBA00022801"/>
    </source>
</evidence>
<name>A0ABW0QH96_9BURK</name>
<gene>
    <name evidence="6" type="ORF">ACFPP7_24420</name>
</gene>
<feature type="domain" description="HNH nuclease" evidence="5">
    <location>
        <begin position="18"/>
        <end position="73"/>
    </location>
</feature>
<dbReference type="Pfam" id="PF01844">
    <property type="entry name" value="HNH"/>
    <property type="match status" value="1"/>
</dbReference>
<evidence type="ECO:0000313" key="6">
    <source>
        <dbReference type="EMBL" id="MFC5524028.1"/>
    </source>
</evidence>
<dbReference type="PANTHER" id="PTHR41286">
    <property type="entry name" value="HNH NUCLEASE YAJD-RELATED"/>
    <property type="match status" value="1"/>
</dbReference>
<dbReference type="InterPro" id="IPR003615">
    <property type="entry name" value="HNH_nuc"/>
</dbReference>
<dbReference type="EMBL" id="JBHSMX010000066">
    <property type="protein sequence ID" value="MFC5524028.1"/>
    <property type="molecule type" value="Genomic_DNA"/>
</dbReference>
<keyword evidence="2" id="KW-0378">Hydrolase</keyword>
<evidence type="ECO:0000256" key="1">
    <source>
        <dbReference type="ARBA" id="ARBA00022722"/>
    </source>
</evidence>
<dbReference type="RefSeq" id="WP_084389361.1">
    <property type="nucleotide sequence ID" value="NZ_JBHSMX010000066.1"/>
</dbReference>
<dbReference type="Proteomes" id="UP001596084">
    <property type="component" value="Unassembled WGS sequence"/>
</dbReference>
<comment type="similarity">
    <text evidence="3">Belongs to the HNH nuclease family.</text>
</comment>
<keyword evidence="7" id="KW-1185">Reference proteome</keyword>
<evidence type="ECO:0000313" key="7">
    <source>
        <dbReference type="Proteomes" id="UP001596084"/>
    </source>
</evidence>
<dbReference type="CDD" id="cd00085">
    <property type="entry name" value="HNHc"/>
    <property type="match status" value="1"/>
</dbReference>
<comment type="caution">
    <text evidence="6">The sequence shown here is derived from an EMBL/GenBank/DDBJ whole genome shotgun (WGS) entry which is preliminary data.</text>
</comment>
<dbReference type="PANTHER" id="PTHR41286:SF1">
    <property type="entry name" value="HNH NUCLEASE YAJD-RELATED"/>
    <property type="match status" value="1"/>
</dbReference>
<evidence type="ECO:0000256" key="4">
    <source>
        <dbReference type="ARBA" id="ARBA00040194"/>
    </source>
</evidence>
<evidence type="ECO:0000259" key="5">
    <source>
        <dbReference type="SMART" id="SM00507"/>
    </source>
</evidence>
<dbReference type="InterPro" id="IPR002711">
    <property type="entry name" value="HNH"/>
</dbReference>
<keyword evidence="1" id="KW-0540">Nuclease</keyword>
<proteinExistence type="inferred from homology"/>
<evidence type="ECO:0000256" key="3">
    <source>
        <dbReference type="ARBA" id="ARBA00038412"/>
    </source>
</evidence>
<dbReference type="SMART" id="SM00507">
    <property type="entry name" value="HNHc"/>
    <property type="match status" value="1"/>
</dbReference>